<sequence>MDLQKADIMMRHFTTPRPVTAERIERALDRVAEIIVARGDQGEKWLPLYDYLERALRDHKAKEDRLNAARQRVKRLQS</sequence>
<accession>A0ABU4YGD4</accession>
<evidence type="ECO:0000313" key="1">
    <source>
        <dbReference type="EMBL" id="MDX8486013.1"/>
    </source>
</evidence>
<proteinExistence type="predicted"/>
<dbReference type="RefSeq" id="WP_320293651.1">
    <property type="nucleotide sequence ID" value="NZ_JAVIIU010000001.1"/>
</dbReference>
<keyword evidence="2" id="KW-1185">Reference proteome</keyword>
<organism evidence="1 2">
    <name type="scientific">Mesorhizobium humile</name>
    <dbReference type="NCBI Taxonomy" id="3072313"/>
    <lineage>
        <taxon>Bacteria</taxon>
        <taxon>Pseudomonadati</taxon>
        <taxon>Pseudomonadota</taxon>
        <taxon>Alphaproteobacteria</taxon>
        <taxon>Hyphomicrobiales</taxon>
        <taxon>Phyllobacteriaceae</taxon>
        <taxon>Mesorhizobium</taxon>
    </lineage>
</organism>
<dbReference type="EMBL" id="JAVIIV010000006">
    <property type="protein sequence ID" value="MDX8486013.1"/>
    <property type="molecule type" value="Genomic_DNA"/>
</dbReference>
<gene>
    <name evidence="1" type="ORF">RFM52_12470</name>
</gene>
<protein>
    <submittedName>
        <fullName evidence="1">Uncharacterized protein</fullName>
    </submittedName>
</protein>
<name>A0ABU4YGD4_9HYPH</name>
<dbReference type="Proteomes" id="UP001280156">
    <property type="component" value="Unassembled WGS sequence"/>
</dbReference>
<comment type="caution">
    <text evidence="1">The sequence shown here is derived from an EMBL/GenBank/DDBJ whole genome shotgun (WGS) entry which is preliminary data.</text>
</comment>
<evidence type="ECO:0000313" key="2">
    <source>
        <dbReference type="Proteomes" id="UP001280156"/>
    </source>
</evidence>
<reference evidence="1 2" key="1">
    <citation type="submission" date="2023-08" db="EMBL/GenBank/DDBJ databases">
        <title>Implementing the SeqCode for naming new Mesorhizobium species isolated from Vachellia karroo root nodules.</title>
        <authorList>
            <person name="Van Lill M."/>
        </authorList>
    </citation>
    <scope>NUCLEOTIDE SEQUENCE [LARGE SCALE GENOMIC DNA]</scope>
    <source>
        <strain evidence="1 2">VK2B</strain>
    </source>
</reference>